<dbReference type="PANTHER" id="PTHR42103:SF2">
    <property type="entry name" value="AB HYDROLASE-1 DOMAIN-CONTAINING PROTEIN"/>
    <property type="match status" value="1"/>
</dbReference>
<name>A0A6J6ZZL7_9ZZZZ</name>
<evidence type="ECO:0000313" key="2">
    <source>
        <dbReference type="EMBL" id="CAB4826031.1"/>
    </source>
</evidence>
<dbReference type="InterPro" id="IPR029058">
    <property type="entry name" value="AB_hydrolase_fold"/>
</dbReference>
<sequence>MSDDLDPQAGTITSSDGTVLETVIDRPTPTTSTRAVAAIAHPHPQYGGDLHNNVVGALQRGLVALGAVTVRFNFRGVGASGGTHSGGTHERADYLAALDAAAALDTTVPLFACGYSFGADVALTSAHGRLAAWIVIAPPLRLFPDELYVAAVDARPKHLIVGVHDQHASPETLRAITAGWRNVIVHPVEMADHFFAGATSRVAEIVTQIVTDEQ</sequence>
<dbReference type="EMBL" id="CAEZYR010000011">
    <property type="protein sequence ID" value="CAB4731015.1"/>
    <property type="molecule type" value="Genomic_DNA"/>
</dbReference>
<protein>
    <submittedName>
        <fullName evidence="2">Unannotated protein</fullName>
    </submittedName>
</protein>
<reference evidence="2" key="1">
    <citation type="submission" date="2020-05" db="EMBL/GenBank/DDBJ databases">
        <authorList>
            <person name="Chiriac C."/>
            <person name="Salcher M."/>
            <person name="Ghai R."/>
            <person name="Kavagutti S V."/>
        </authorList>
    </citation>
    <scope>NUCLEOTIDE SEQUENCE</scope>
</reference>
<gene>
    <name evidence="1" type="ORF">UFOPK2754_00478</name>
    <name evidence="2" type="ORF">UFOPK3139_01033</name>
    <name evidence="3" type="ORF">UFOPK3543_00123</name>
</gene>
<evidence type="ECO:0000313" key="3">
    <source>
        <dbReference type="EMBL" id="CAB4889392.1"/>
    </source>
</evidence>
<dbReference type="EMBL" id="CAFBMH010000002">
    <property type="protein sequence ID" value="CAB4889392.1"/>
    <property type="molecule type" value="Genomic_DNA"/>
</dbReference>
<proteinExistence type="predicted"/>
<dbReference type="PANTHER" id="PTHR42103">
    <property type="entry name" value="ALPHA/BETA-HYDROLASES SUPERFAMILY PROTEIN"/>
    <property type="match status" value="1"/>
</dbReference>
<dbReference type="Gene3D" id="3.40.50.1820">
    <property type="entry name" value="alpha/beta hydrolase"/>
    <property type="match status" value="1"/>
</dbReference>
<dbReference type="AlphaFoldDB" id="A0A6J6ZZL7"/>
<accession>A0A6J6ZZL7</accession>
<dbReference type="EMBL" id="CAFABA010000032">
    <property type="protein sequence ID" value="CAB4826031.1"/>
    <property type="molecule type" value="Genomic_DNA"/>
</dbReference>
<organism evidence="2">
    <name type="scientific">freshwater metagenome</name>
    <dbReference type="NCBI Taxonomy" id="449393"/>
    <lineage>
        <taxon>unclassified sequences</taxon>
        <taxon>metagenomes</taxon>
        <taxon>ecological metagenomes</taxon>
    </lineage>
</organism>
<evidence type="ECO:0000313" key="1">
    <source>
        <dbReference type="EMBL" id="CAB4731015.1"/>
    </source>
</evidence>
<dbReference type="SUPFAM" id="SSF53474">
    <property type="entry name" value="alpha/beta-Hydrolases"/>
    <property type="match status" value="1"/>
</dbReference>